<name>A0A1V1P1H2_9BACT</name>
<evidence type="ECO:0000259" key="1">
    <source>
        <dbReference type="Pfam" id="PF01593"/>
    </source>
</evidence>
<dbReference type="Proteomes" id="UP000189670">
    <property type="component" value="Unassembled WGS sequence"/>
</dbReference>
<dbReference type="GO" id="GO:0005829">
    <property type="term" value="C:cytosol"/>
    <property type="evidence" value="ECO:0007669"/>
    <property type="project" value="TreeGrafter"/>
</dbReference>
<dbReference type="GO" id="GO:0050660">
    <property type="term" value="F:flavin adenine dinucleotide binding"/>
    <property type="evidence" value="ECO:0007669"/>
    <property type="project" value="TreeGrafter"/>
</dbReference>
<dbReference type="Gene3D" id="3.50.50.60">
    <property type="entry name" value="FAD/NAD(P)-binding domain"/>
    <property type="match status" value="1"/>
</dbReference>
<dbReference type="PANTHER" id="PTHR21197:SF0">
    <property type="entry name" value="UDP-GALACTOPYRANOSE MUTASE"/>
    <property type="match status" value="1"/>
</dbReference>
<proteinExistence type="predicted"/>
<dbReference type="GO" id="GO:0016491">
    <property type="term" value="F:oxidoreductase activity"/>
    <property type="evidence" value="ECO:0007669"/>
    <property type="project" value="InterPro"/>
</dbReference>
<dbReference type="NCBIfam" id="NF005545">
    <property type="entry name" value="PRK07208.1-1"/>
    <property type="match status" value="1"/>
</dbReference>
<comment type="caution">
    <text evidence="2">The sequence shown here is derived from an EMBL/GenBank/DDBJ whole genome shotgun (WGS) entry which is preliminary data.</text>
</comment>
<protein>
    <submittedName>
        <fullName evidence="2">Amine oxidase</fullName>
    </submittedName>
</protein>
<dbReference type="PANTHER" id="PTHR21197">
    <property type="entry name" value="UDP-GALACTOPYRANOSE MUTASE"/>
    <property type="match status" value="1"/>
</dbReference>
<dbReference type="GO" id="GO:0008767">
    <property type="term" value="F:UDP-galactopyranose mutase activity"/>
    <property type="evidence" value="ECO:0007669"/>
    <property type="project" value="TreeGrafter"/>
</dbReference>
<dbReference type="EMBL" id="ATBP01000852">
    <property type="protein sequence ID" value="ETR68722.1"/>
    <property type="molecule type" value="Genomic_DNA"/>
</dbReference>
<dbReference type="AlphaFoldDB" id="A0A1V1P1H2"/>
<dbReference type="Pfam" id="PF01593">
    <property type="entry name" value="Amino_oxidase"/>
    <property type="match status" value="1"/>
</dbReference>
<accession>A0A1V1P1H2</accession>
<evidence type="ECO:0000313" key="2">
    <source>
        <dbReference type="EMBL" id="ETR68722.1"/>
    </source>
</evidence>
<gene>
    <name evidence="2" type="ORF">OMM_04395</name>
</gene>
<dbReference type="InterPro" id="IPR036188">
    <property type="entry name" value="FAD/NAD-bd_sf"/>
</dbReference>
<dbReference type="NCBIfam" id="NF005548">
    <property type="entry name" value="PRK07208.1-4"/>
    <property type="match status" value="1"/>
</dbReference>
<reference evidence="3" key="1">
    <citation type="submission" date="2012-11" db="EMBL/GenBank/DDBJ databases">
        <authorList>
            <person name="Lucero-Rivera Y.E."/>
            <person name="Tovar-Ramirez D."/>
        </authorList>
    </citation>
    <scope>NUCLEOTIDE SEQUENCE [LARGE SCALE GENOMIC DNA]</scope>
    <source>
        <strain evidence="3">Araruama</strain>
    </source>
</reference>
<dbReference type="NCBIfam" id="NF005547">
    <property type="entry name" value="PRK07208.1-3"/>
    <property type="match status" value="1"/>
</dbReference>
<sequence length="464" mass="53373">MREVIIIGAGPAGLTAGYECVMKGHSPLILEATDKVGGISRTETYKGYFFDIGGHRFFTKSNKIQELWEEVLGDDFITVPRISRIYYNRHFFNYPLQIMNVLKNLGLMESILNVLSYMKAKCRRKKNEDSFDQWVSNRFGNRLYQTFFKTYTEKVWGIPCSQISADWASQRIKGLSLRSAIMNAIVVNKKVKTLIDTFYYPNKGPGMMWERFQQIIENKGGNVLFNAKAIQLEHDNKEITGIIYLHNNKREKIPVKQLISSAAITSLVSMLSPKAPDRVLEAAKCLNYRNLIVVALMIDKKNLFPDQWIYIHSPDVKVGRIQNYANWSAAMLPDQEKTCIAMEYFCTEGDEIWESSDDTLITQASQELALLGLADINDIIDHCVVRQPKAYPVYDKNYSKHLEIIKAYINEFTNLQTIGRNGMHRYNNQDHSMLTGIMAVQNIFDDAKNNIWSINEEEDYLEES</sequence>
<dbReference type="SUPFAM" id="SSF51971">
    <property type="entry name" value="Nucleotide-binding domain"/>
    <property type="match status" value="1"/>
</dbReference>
<feature type="domain" description="Amine oxidase" evidence="1">
    <location>
        <begin position="12"/>
        <end position="384"/>
    </location>
</feature>
<organism evidence="2 3">
    <name type="scientific">Candidatus Magnetoglobus multicellularis str. Araruama</name>
    <dbReference type="NCBI Taxonomy" id="890399"/>
    <lineage>
        <taxon>Bacteria</taxon>
        <taxon>Pseudomonadati</taxon>
        <taxon>Thermodesulfobacteriota</taxon>
        <taxon>Desulfobacteria</taxon>
        <taxon>Desulfobacterales</taxon>
        <taxon>Desulfobacteraceae</taxon>
        <taxon>Candidatus Magnetoglobus</taxon>
    </lineage>
</organism>
<evidence type="ECO:0000313" key="3">
    <source>
        <dbReference type="Proteomes" id="UP000189670"/>
    </source>
</evidence>
<dbReference type="InterPro" id="IPR002937">
    <property type="entry name" value="Amino_oxidase"/>
</dbReference>